<evidence type="ECO:0000256" key="1">
    <source>
        <dbReference type="ARBA" id="ARBA00004141"/>
    </source>
</evidence>
<keyword evidence="2 5" id="KW-0812">Transmembrane</keyword>
<sequence>MNRTFNKLLVLGAVCLSALAIPLCFTGPAVAMGAIGRELGGGPLAMNWISNAFMLTFGSSLMLAGTLADRFGRKRVFLLGTSAFALCSLALAHAPDIVAFNGLRGAQGLAGALTLASSMAALAQEFDGPGRARAFSLVGTTFGVGLAFGPLLCGYLLKHHGWPALFYAAGLAGVGAVLLGAARMRESRDPQARRLDWPGLLSFTGALSLLTCGILLAPQYGWASLPTLGALLAAGALLAVFIRIEGRVARPMLDLSLFRYPAFTGVQFLAAAPAYSFVVLLVLLPERLIGIEGMSELDAGWAMLGLSAPLLVLPFLAASVSHRIAPARLAAGGLLATAASLLWLSSCAPGQAGAMLWPMLLIGTGISLPWGLMDGIAVSVVPKERAGMAAGIFSTTRVAGEGVALAIVAALLATLTRHSLGVDAGLAPEPAMQAAQHLAVGKLDSALQLLGQGREQAAPLVQAYGAAFRSLLHILAAITVATAGVIWYFMGRGAASAAGVADPAA</sequence>
<feature type="transmembrane region" description="Helical" evidence="5">
    <location>
        <begin position="356"/>
        <end position="381"/>
    </location>
</feature>
<dbReference type="EMBL" id="JACHXD010000013">
    <property type="protein sequence ID" value="MBB3121043.1"/>
    <property type="molecule type" value="Genomic_DNA"/>
</dbReference>
<evidence type="ECO:0000313" key="8">
    <source>
        <dbReference type="EMBL" id="MBB3121043.1"/>
    </source>
</evidence>
<accession>A0A7W5FWA0</accession>
<keyword evidence="6" id="KW-0732">Signal</keyword>
<dbReference type="Gene3D" id="1.20.1720.10">
    <property type="entry name" value="Multidrug resistance protein D"/>
    <property type="match status" value="1"/>
</dbReference>
<evidence type="ECO:0000313" key="9">
    <source>
        <dbReference type="Proteomes" id="UP000541535"/>
    </source>
</evidence>
<feature type="transmembrane region" description="Helical" evidence="5">
    <location>
        <begin position="44"/>
        <end position="64"/>
    </location>
</feature>
<organism evidence="8 9">
    <name type="scientific">Pseudoduganella violacea</name>
    <dbReference type="NCBI Taxonomy" id="1715466"/>
    <lineage>
        <taxon>Bacteria</taxon>
        <taxon>Pseudomonadati</taxon>
        <taxon>Pseudomonadota</taxon>
        <taxon>Betaproteobacteria</taxon>
        <taxon>Burkholderiales</taxon>
        <taxon>Oxalobacteraceae</taxon>
        <taxon>Telluria group</taxon>
        <taxon>Pseudoduganella</taxon>
    </lineage>
</organism>
<keyword evidence="3 5" id="KW-1133">Transmembrane helix</keyword>
<feature type="transmembrane region" description="Helical" evidence="5">
    <location>
        <begin position="164"/>
        <end position="183"/>
    </location>
</feature>
<evidence type="ECO:0000256" key="5">
    <source>
        <dbReference type="SAM" id="Phobius"/>
    </source>
</evidence>
<feature type="transmembrane region" description="Helical" evidence="5">
    <location>
        <begin position="470"/>
        <end position="490"/>
    </location>
</feature>
<feature type="transmembrane region" description="Helical" evidence="5">
    <location>
        <begin position="106"/>
        <end position="123"/>
    </location>
</feature>
<evidence type="ECO:0000259" key="7">
    <source>
        <dbReference type="PROSITE" id="PS50850"/>
    </source>
</evidence>
<feature type="signal peptide" evidence="6">
    <location>
        <begin position="1"/>
        <end position="31"/>
    </location>
</feature>
<dbReference type="PROSITE" id="PS00216">
    <property type="entry name" value="SUGAR_TRANSPORT_1"/>
    <property type="match status" value="1"/>
</dbReference>
<comment type="caution">
    <text evidence="8">The sequence shown here is derived from an EMBL/GenBank/DDBJ whole genome shotgun (WGS) entry which is preliminary data.</text>
</comment>
<dbReference type="GO" id="GO:0016020">
    <property type="term" value="C:membrane"/>
    <property type="evidence" value="ECO:0007669"/>
    <property type="project" value="UniProtKB-SubCell"/>
</dbReference>
<dbReference type="PANTHER" id="PTHR42718:SF49">
    <property type="entry name" value="EXPORT PROTEIN"/>
    <property type="match status" value="1"/>
</dbReference>
<evidence type="ECO:0000256" key="2">
    <source>
        <dbReference type="ARBA" id="ARBA00022692"/>
    </source>
</evidence>
<evidence type="ECO:0000256" key="4">
    <source>
        <dbReference type="ARBA" id="ARBA00023136"/>
    </source>
</evidence>
<dbReference type="GO" id="GO:0022857">
    <property type="term" value="F:transmembrane transporter activity"/>
    <property type="evidence" value="ECO:0007669"/>
    <property type="project" value="InterPro"/>
</dbReference>
<dbReference type="SUPFAM" id="SSF103473">
    <property type="entry name" value="MFS general substrate transporter"/>
    <property type="match status" value="1"/>
</dbReference>
<feature type="transmembrane region" description="Helical" evidence="5">
    <location>
        <begin position="222"/>
        <end position="242"/>
    </location>
</feature>
<feature type="chain" id="PRO_5046966139" evidence="6">
    <location>
        <begin position="32"/>
        <end position="505"/>
    </location>
</feature>
<evidence type="ECO:0000256" key="3">
    <source>
        <dbReference type="ARBA" id="ARBA00022989"/>
    </source>
</evidence>
<name>A0A7W5FWA0_9BURK</name>
<keyword evidence="4 5" id="KW-0472">Membrane</keyword>
<dbReference type="PANTHER" id="PTHR42718">
    <property type="entry name" value="MAJOR FACILITATOR SUPERFAMILY MULTIDRUG TRANSPORTER MFSC"/>
    <property type="match status" value="1"/>
</dbReference>
<dbReference type="InterPro" id="IPR020846">
    <property type="entry name" value="MFS_dom"/>
</dbReference>
<proteinExistence type="predicted"/>
<dbReference type="CDD" id="cd17321">
    <property type="entry name" value="MFS_MMR_MDR_like"/>
    <property type="match status" value="1"/>
</dbReference>
<dbReference type="AlphaFoldDB" id="A0A7W5FWA0"/>
<dbReference type="PROSITE" id="PS50850">
    <property type="entry name" value="MFS"/>
    <property type="match status" value="1"/>
</dbReference>
<evidence type="ECO:0000256" key="6">
    <source>
        <dbReference type="SAM" id="SignalP"/>
    </source>
</evidence>
<feature type="transmembrane region" description="Helical" evidence="5">
    <location>
        <begin position="262"/>
        <end position="284"/>
    </location>
</feature>
<comment type="subcellular location">
    <subcellularLocation>
        <location evidence="1">Membrane</location>
        <topology evidence="1">Multi-pass membrane protein</topology>
    </subcellularLocation>
</comment>
<protein>
    <submittedName>
        <fullName evidence="8">MFS family permease/fumarate reductase subunit D</fullName>
    </submittedName>
</protein>
<dbReference type="InterPro" id="IPR005829">
    <property type="entry name" value="Sugar_transporter_CS"/>
</dbReference>
<feature type="domain" description="Major facilitator superfamily (MFS) profile" evidence="7">
    <location>
        <begin position="1"/>
        <end position="494"/>
    </location>
</feature>
<keyword evidence="9" id="KW-1185">Reference proteome</keyword>
<dbReference type="Proteomes" id="UP000541535">
    <property type="component" value="Unassembled WGS sequence"/>
</dbReference>
<reference evidence="8 9" key="1">
    <citation type="submission" date="2020-08" db="EMBL/GenBank/DDBJ databases">
        <title>Genomic Encyclopedia of Type Strains, Phase III (KMG-III): the genomes of soil and plant-associated and newly described type strains.</title>
        <authorList>
            <person name="Whitman W."/>
        </authorList>
    </citation>
    <scope>NUCLEOTIDE SEQUENCE [LARGE SCALE GENOMIC DNA]</scope>
    <source>
        <strain evidence="8 9">CECT 8897</strain>
    </source>
</reference>
<feature type="transmembrane region" description="Helical" evidence="5">
    <location>
        <begin position="402"/>
        <end position="420"/>
    </location>
</feature>
<feature type="transmembrane region" description="Helical" evidence="5">
    <location>
        <begin position="299"/>
        <end position="318"/>
    </location>
</feature>
<dbReference type="Gene3D" id="1.20.1250.20">
    <property type="entry name" value="MFS general substrate transporter like domains"/>
    <property type="match status" value="1"/>
</dbReference>
<feature type="transmembrane region" description="Helical" evidence="5">
    <location>
        <begin position="76"/>
        <end position="94"/>
    </location>
</feature>
<feature type="transmembrane region" description="Helical" evidence="5">
    <location>
        <begin position="325"/>
        <end position="344"/>
    </location>
</feature>
<dbReference type="InterPro" id="IPR036259">
    <property type="entry name" value="MFS_trans_sf"/>
</dbReference>
<dbReference type="InterPro" id="IPR011701">
    <property type="entry name" value="MFS"/>
</dbReference>
<gene>
    <name evidence="8" type="ORF">FHS03_004116</name>
</gene>
<feature type="transmembrane region" description="Helical" evidence="5">
    <location>
        <begin position="195"/>
        <end position="216"/>
    </location>
</feature>
<dbReference type="Pfam" id="PF07690">
    <property type="entry name" value="MFS_1"/>
    <property type="match status" value="1"/>
</dbReference>
<dbReference type="RefSeq" id="WP_183442785.1">
    <property type="nucleotide sequence ID" value="NZ_JACHXD010000013.1"/>
</dbReference>
<feature type="transmembrane region" description="Helical" evidence="5">
    <location>
        <begin position="135"/>
        <end position="158"/>
    </location>
</feature>